<dbReference type="GO" id="GO:0016773">
    <property type="term" value="F:phosphotransferase activity, alcohol group as acceptor"/>
    <property type="evidence" value="ECO:0007669"/>
    <property type="project" value="InterPro"/>
</dbReference>
<proteinExistence type="predicted"/>
<sequence>MSPSRHGVQVPDALVAAHATYAGERGRAWAGALPALVDARLDAWRLRTDGPAACGAVALVVPVLRADGSPAVLKVQPVDDETEGEPTALRAWGGDGAVRLIDHAPATGSMLLERLDARRSLATVADDLAALETLSGLLARLTSAPAPEGMRRLGDIAARMLERVPPALARVADPERRRLLDACAGALAEVRGEPGDRLLHWDLHYDNVLGAHPSDPREPWLAIDPKPLAGDPGFDLLPALHNRWDDVVATASVRRAVLRRFDLMTEVVGLDRGRATAWTLARVLQTALWDLENGDTTAHSVPDVAIAEALLAER</sequence>
<dbReference type="InterPro" id="IPR006748">
    <property type="entry name" value="NH2Glyco/OHUrea_AB-resist_kin"/>
</dbReference>
<protein>
    <submittedName>
        <fullName evidence="1">Hydroxyurea phosphotransferase</fullName>
    </submittedName>
</protein>
<evidence type="ECO:0000313" key="3">
    <source>
        <dbReference type="Proteomes" id="UP000268652"/>
    </source>
</evidence>
<dbReference type="EMBL" id="RBDY01000018">
    <property type="protein sequence ID" value="RKN18682.1"/>
    <property type="molecule type" value="Genomic_DNA"/>
</dbReference>
<dbReference type="Proteomes" id="UP000275024">
    <property type="component" value="Unassembled WGS sequence"/>
</dbReference>
<evidence type="ECO:0000313" key="4">
    <source>
        <dbReference type="Proteomes" id="UP000275024"/>
    </source>
</evidence>
<reference evidence="3 4" key="1">
    <citation type="submission" date="2018-09" db="EMBL/GenBank/DDBJ databases">
        <title>Streptomyces sp. nov. DS1-2, an endophytic actinomycete isolated from roots of Dendrobium scabrilingue.</title>
        <authorList>
            <person name="Kuncharoen N."/>
            <person name="Kudo T."/>
            <person name="Ohkuma M."/>
            <person name="Yuki M."/>
            <person name="Tanasupawat S."/>
        </authorList>
    </citation>
    <scope>NUCLEOTIDE SEQUENCE [LARGE SCALE GENOMIC DNA]</scope>
    <source>
        <strain evidence="1 4">AZ1-7</strain>
        <strain evidence="2 3">DS1-2</strain>
    </source>
</reference>
<dbReference type="SUPFAM" id="SSF56112">
    <property type="entry name" value="Protein kinase-like (PK-like)"/>
    <property type="match status" value="1"/>
</dbReference>
<dbReference type="Pfam" id="PF04655">
    <property type="entry name" value="APH_6_hur"/>
    <property type="match status" value="1"/>
</dbReference>
<evidence type="ECO:0000313" key="2">
    <source>
        <dbReference type="EMBL" id="RKN18682.1"/>
    </source>
</evidence>
<gene>
    <name evidence="2" type="ORF">D7318_21720</name>
    <name evidence="1" type="ORF">D7319_22860</name>
</gene>
<dbReference type="OrthoDB" id="3638028at2"/>
<accession>A0A3A9W0S5</accession>
<dbReference type="InterPro" id="IPR011009">
    <property type="entry name" value="Kinase-like_dom_sf"/>
</dbReference>
<name>A0A3A9W0S5_9ACTN</name>
<dbReference type="AlphaFoldDB" id="A0A3A9W0S5"/>
<keyword evidence="3" id="KW-1185">Reference proteome</keyword>
<organism evidence="1 4">
    <name type="scientific">Streptomyces radicis</name>
    <dbReference type="NCBI Taxonomy" id="1750517"/>
    <lineage>
        <taxon>Bacteria</taxon>
        <taxon>Bacillati</taxon>
        <taxon>Actinomycetota</taxon>
        <taxon>Actinomycetes</taxon>
        <taxon>Kitasatosporales</taxon>
        <taxon>Streptomycetaceae</taxon>
        <taxon>Streptomyces</taxon>
    </lineage>
</organism>
<dbReference type="Proteomes" id="UP000268652">
    <property type="component" value="Unassembled WGS sequence"/>
</dbReference>
<dbReference type="GO" id="GO:0019748">
    <property type="term" value="P:secondary metabolic process"/>
    <property type="evidence" value="ECO:0007669"/>
    <property type="project" value="InterPro"/>
</dbReference>
<comment type="caution">
    <text evidence="1">The sequence shown here is derived from an EMBL/GenBank/DDBJ whole genome shotgun (WGS) entry which is preliminary data.</text>
</comment>
<dbReference type="EMBL" id="RBDX01000021">
    <property type="protein sequence ID" value="RKN06352.1"/>
    <property type="molecule type" value="Genomic_DNA"/>
</dbReference>
<evidence type="ECO:0000313" key="1">
    <source>
        <dbReference type="EMBL" id="RKN06352.1"/>
    </source>
</evidence>
<keyword evidence="1" id="KW-0808">Transferase</keyword>